<sequence>MLPAPARLRRREDFTLAVRRGRRAGRGTLVAHYLAPSDDAGPARAGFVVGRAVGNSVVRHRTVRRLRHLVRDRLDRLPAGSVLVVRALPPAGAADSALLGRDLDSALDRLVPAPAVLG</sequence>
<comment type="catalytic activity">
    <reaction evidence="6">
        <text>Endonucleolytic cleavage of RNA, removing 5'-extranucleotides from tRNA precursor.</text>
        <dbReference type="EC" id="3.1.26.5"/>
    </reaction>
</comment>
<accession>A0A6J4HBJ3</accession>
<evidence type="ECO:0000256" key="3">
    <source>
        <dbReference type="ARBA" id="ARBA00022759"/>
    </source>
</evidence>
<evidence type="ECO:0000256" key="4">
    <source>
        <dbReference type="ARBA" id="ARBA00022801"/>
    </source>
</evidence>
<reference evidence="8" key="1">
    <citation type="submission" date="2020-02" db="EMBL/GenBank/DDBJ databases">
        <authorList>
            <person name="Meier V. D."/>
        </authorList>
    </citation>
    <scope>NUCLEOTIDE SEQUENCE</scope>
    <source>
        <strain evidence="8">AVDCRST_MAG41</strain>
    </source>
</reference>
<evidence type="ECO:0000256" key="1">
    <source>
        <dbReference type="ARBA" id="ARBA00022694"/>
    </source>
</evidence>
<keyword evidence="4 6" id="KW-0378">Hydrolase</keyword>
<name>A0A6J4HBJ3_9ACTN</name>
<keyword evidence="1 6" id="KW-0819">tRNA processing</keyword>
<dbReference type="InterPro" id="IPR020568">
    <property type="entry name" value="Ribosomal_Su5_D2-typ_SF"/>
</dbReference>
<dbReference type="EMBL" id="CADCTP010000032">
    <property type="protein sequence ID" value="CAA9218542.1"/>
    <property type="molecule type" value="Genomic_DNA"/>
</dbReference>
<dbReference type="GO" id="GO:0030677">
    <property type="term" value="C:ribonuclease P complex"/>
    <property type="evidence" value="ECO:0007669"/>
    <property type="project" value="TreeGrafter"/>
</dbReference>
<evidence type="ECO:0000256" key="2">
    <source>
        <dbReference type="ARBA" id="ARBA00022722"/>
    </source>
</evidence>
<dbReference type="EC" id="3.1.26.5" evidence="6 7"/>
<dbReference type="GO" id="GO:0042781">
    <property type="term" value="F:3'-tRNA processing endoribonuclease activity"/>
    <property type="evidence" value="ECO:0007669"/>
    <property type="project" value="TreeGrafter"/>
</dbReference>
<dbReference type="HAMAP" id="MF_00227">
    <property type="entry name" value="RNase_P"/>
    <property type="match status" value="1"/>
</dbReference>
<proteinExistence type="inferred from homology"/>
<evidence type="ECO:0000256" key="6">
    <source>
        <dbReference type="HAMAP-Rule" id="MF_00227"/>
    </source>
</evidence>
<dbReference type="Gene3D" id="3.30.230.10">
    <property type="match status" value="1"/>
</dbReference>
<evidence type="ECO:0000256" key="7">
    <source>
        <dbReference type="NCBIfam" id="TIGR00188"/>
    </source>
</evidence>
<evidence type="ECO:0000256" key="5">
    <source>
        <dbReference type="ARBA" id="ARBA00022884"/>
    </source>
</evidence>
<dbReference type="PANTHER" id="PTHR33992:SF1">
    <property type="entry name" value="RIBONUCLEASE P PROTEIN COMPONENT"/>
    <property type="match status" value="1"/>
</dbReference>
<comment type="similarity">
    <text evidence="6">Belongs to the RnpA family.</text>
</comment>
<evidence type="ECO:0000313" key="8">
    <source>
        <dbReference type="EMBL" id="CAA9218542.1"/>
    </source>
</evidence>
<dbReference type="GO" id="GO:0001682">
    <property type="term" value="P:tRNA 5'-leader removal"/>
    <property type="evidence" value="ECO:0007669"/>
    <property type="project" value="UniProtKB-UniRule"/>
</dbReference>
<dbReference type="AlphaFoldDB" id="A0A6J4HBJ3"/>
<keyword evidence="5 6" id="KW-0694">RNA-binding</keyword>
<dbReference type="InterPro" id="IPR014721">
    <property type="entry name" value="Ribsml_uS5_D2-typ_fold_subgr"/>
</dbReference>
<dbReference type="Pfam" id="PF00825">
    <property type="entry name" value="Ribonuclease_P"/>
    <property type="match status" value="1"/>
</dbReference>
<dbReference type="InterPro" id="IPR000100">
    <property type="entry name" value="RNase_P"/>
</dbReference>
<protein>
    <recommendedName>
        <fullName evidence="6 7">Ribonuclease P protein component</fullName>
        <shortName evidence="6">RNase P protein</shortName>
        <shortName evidence="6">RNaseP protein</shortName>
        <ecNumber evidence="6 7">3.1.26.5</ecNumber>
    </recommendedName>
    <alternativeName>
        <fullName evidence="6">Protein C5</fullName>
    </alternativeName>
</protein>
<organism evidence="8">
    <name type="scientific">uncultured Mycobacteriales bacterium</name>
    <dbReference type="NCBI Taxonomy" id="581187"/>
    <lineage>
        <taxon>Bacteria</taxon>
        <taxon>Bacillati</taxon>
        <taxon>Actinomycetota</taxon>
        <taxon>Actinomycetes</taxon>
        <taxon>Mycobacteriales</taxon>
        <taxon>environmental samples</taxon>
    </lineage>
</organism>
<keyword evidence="3 6" id="KW-0255">Endonuclease</keyword>
<dbReference type="NCBIfam" id="TIGR00188">
    <property type="entry name" value="rnpA"/>
    <property type="match status" value="1"/>
</dbReference>
<dbReference type="PANTHER" id="PTHR33992">
    <property type="entry name" value="RIBONUCLEASE P PROTEIN COMPONENT"/>
    <property type="match status" value="1"/>
</dbReference>
<comment type="subunit">
    <text evidence="6">Consists of a catalytic RNA component (M1 or rnpB) and a protein subunit.</text>
</comment>
<dbReference type="GO" id="GO:0000049">
    <property type="term" value="F:tRNA binding"/>
    <property type="evidence" value="ECO:0007669"/>
    <property type="project" value="UniProtKB-UniRule"/>
</dbReference>
<dbReference type="GO" id="GO:0004526">
    <property type="term" value="F:ribonuclease P activity"/>
    <property type="evidence" value="ECO:0007669"/>
    <property type="project" value="UniProtKB-UniRule"/>
</dbReference>
<keyword evidence="2 6" id="KW-0540">Nuclease</keyword>
<gene>
    <name evidence="6" type="primary">rnpA</name>
    <name evidence="8" type="ORF">AVDCRST_MAG41-398</name>
</gene>
<dbReference type="SUPFAM" id="SSF54211">
    <property type="entry name" value="Ribosomal protein S5 domain 2-like"/>
    <property type="match status" value="1"/>
</dbReference>
<comment type="function">
    <text evidence="6">RNaseP catalyzes the removal of the 5'-leader sequence from pre-tRNA to produce the mature 5'-terminus. It can also cleave other RNA substrates such as 4.5S RNA. The protein component plays an auxiliary but essential role in vivo by binding to the 5'-leader sequence and broadening the substrate specificity of the ribozyme.</text>
</comment>